<reference evidence="2 3" key="1">
    <citation type="submission" date="2017-09" db="EMBL/GenBank/DDBJ databases">
        <title>Large-scale bioinformatics analysis of Bacillus genomes uncovers conserved roles of natural products in bacterial physiology.</title>
        <authorList>
            <consortium name="Agbiome Team Llc"/>
            <person name="Bleich R.M."/>
            <person name="Kirk G.J."/>
            <person name="Santa Maria K.C."/>
            <person name="Allen S.E."/>
            <person name="Farag S."/>
            <person name="Shank E.A."/>
            <person name="Bowers A."/>
        </authorList>
    </citation>
    <scope>NUCLEOTIDE SEQUENCE [LARGE SCALE GENOMIC DNA]</scope>
    <source>
        <strain evidence="2 3">AFS005140</strain>
    </source>
</reference>
<organism evidence="2 3">
    <name type="scientific">Bacillus thuringiensis</name>
    <dbReference type="NCBI Taxonomy" id="1428"/>
    <lineage>
        <taxon>Bacteria</taxon>
        <taxon>Bacillati</taxon>
        <taxon>Bacillota</taxon>
        <taxon>Bacilli</taxon>
        <taxon>Bacillales</taxon>
        <taxon>Bacillaceae</taxon>
        <taxon>Bacillus</taxon>
        <taxon>Bacillus cereus group</taxon>
    </lineage>
</organism>
<dbReference type="RefSeq" id="WP_098317086.1">
    <property type="nucleotide sequence ID" value="NZ_NTYF01000023.1"/>
</dbReference>
<accession>A0ABD6S8C9</accession>
<evidence type="ECO:0000313" key="3">
    <source>
        <dbReference type="Proteomes" id="UP000219897"/>
    </source>
</evidence>
<sequence length="110" mass="13286">MASKKKREMLRMASERGCKCETTHYWFQLRDGTVGCNECHKIIVWDMEYKTMQEKKAKEIKEEWEQLVGRRDNLHQMQDDLASEVLDIEKDMERLKKEYKAITKVELKEE</sequence>
<name>A0ABD6S8C9_BACTU</name>
<dbReference type="EMBL" id="NTYF01000023">
    <property type="protein sequence ID" value="PER55746.1"/>
    <property type="molecule type" value="Genomic_DNA"/>
</dbReference>
<dbReference type="Proteomes" id="UP000219897">
    <property type="component" value="Unassembled WGS sequence"/>
</dbReference>
<evidence type="ECO:0000313" key="2">
    <source>
        <dbReference type="EMBL" id="PER55746.1"/>
    </source>
</evidence>
<keyword evidence="1" id="KW-0175">Coiled coil</keyword>
<gene>
    <name evidence="2" type="ORF">CN495_08305</name>
</gene>
<comment type="caution">
    <text evidence="2">The sequence shown here is derived from an EMBL/GenBank/DDBJ whole genome shotgun (WGS) entry which is preliminary data.</text>
</comment>
<evidence type="ECO:0000256" key="1">
    <source>
        <dbReference type="SAM" id="Coils"/>
    </source>
</evidence>
<protein>
    <recommendedName>
        <fullName evidence="4">Phage protein</fullName>
    </recommendedName>
</protein>
<evidence type="ECO:0008006" key="4">
    <source>
        <dbReference type="Google" id="ProtNLM"/>
    </source>
</evidence>
<dbReference type="AlphaFoldDB" id="A0ABD6S8C9"/>
<proteinExistence type="predicted"/>
<feature type="coiled-coil region" evidence="1">
    <location>
        <begin position="78"/>
        <end position="105"/>
    </location>
</feature>